<evidence type="ECO:0000313" key="1">
    <source>
        <dbReference type="EMBL" id="KUM46382.1"/>
    </source>
</evidence>
<reference evidence="1" key="1">
    <citation type="journal article" date="2015" name="Genome Biol. Evol.">
        <title>Organellar Genomes of White Spruce (Picea glauca): Assembly and Annotation.</title>
        <authorList>
            <person name="Jackman S.D."/>
            <person name="Warren R.L."/>
            <person name="Gibb E.A."/>
            <person name="Vandervalk B.P."/>
            <person name="Mohamadi H."/>
            <person name="Chu J."/>
            <person name="Raymond A."/>
            <person name="Pleasance S."/>
            <person name="Coope R."/>
            <person name="Wildung M.R."/>
            <person name="Ritland C.E."/>
            <person name="Bousquet J."/>
            <person name="Jones S.J."/>
            <person name="Bohlmann J."/>
            <person name="Birol I."/>
        </authorList>
    </citation>
    <scope>NUCLEOTIDE SEQUENCE [LARGE SCALE GENOMIC DNA]</scope>
    <source>
        <tissue evidence="1">Flushing bud</tissue>
    </source>
</reference>
<gene>
    <name evidence="1" type="ORF">ABT39_MTgene1481</name>
</gene>
<sequence>MALKPGASYSAFAGYDSRIEGDAGSNGRYAMSFAAAVAFAGPDAYETALAYN</sequence>
<organism evidence="1">
    <name type="scientific">Picea glauca</name>
    <name type="common">White spruce</name>
    <name type="synonym">Pinus glauca</name>
    <dbReference type="NCBI Taxonomy" id="3330"/>
    <lineage>
        <taxon>Eukaryota</taxon>
        <taxon>Viridiplantae</taxon>
        <taxon>Streptophyta</taxon>
        <taxon>Embryophyta</taxon>
        <taxon>Tracheophyta</taxon>
        <taxon>Spermatophyta</taxon>
        <taxon>Pinopsida</taxon>
        <taxon>Pinidae</taxon>
        <taxon>Conifers I</taxon>
        <taxon>Pinales</taxon>
        <taxon>Pinaceae</taxon>
        <taxon>Picea</taxon>
    </lineage>
</organism>
<keyword evidence="1" id="KW-0496">Mitochondrion</keyword>
<protein>
    <submittedName>
        <fullName evidence="1">Uncharacterized protein</fullName>
    </submittedName>
</protein>
<proteinExistence type="predicted"/>
<comment type="caution">
    <text evidence="1">The sequence shown here is derived from an EMBL/GenBank/DDBJ whole genome shotgun (WGS) entry which is preliminary data.</text>
</comment>
<dbReference type="EMBL" id="LKAM01000011">
    <property type="protein sequence ID" value="KUM46382.1"/>
    <property type="molecule type" value="Genomic_DNA"/>
</dbReference>
<name>A0A101LW17_PICGL</name>
<geneLocation type="mitochondrion" evidence="1"/>
<dbReference type="AlphaFoldDB" id="A0A101LW17"/>
<accession>A0A101LW17</accession>